<gene>
    <name evidence="2" type="primary">LOC117183716</name>
</gene>
<dbReference type="KEGG" id="dpo:117183716"/>
<sequence length="70" mass="8003">MAAPCVNGKATATFANFSATATRQQQQHQQEQQQQRILHKCICIYLFDGRALYCSYVLDGPAKWRLEKNL</sequence>
<proteinExistence type="predicted"/>
<accession>A0A6I8VTT5</accession>
<reference evidence="2" key="2">
    <citation type="submission" date="2025-08" db="UniProtKB">
        <authorList>
            <consortium name="RefSeq"/>
        </authorList>
    </citation>
    <scope>IDENTIFICATION</scope>
    <source>
        <strain evidence="2">MV-25-SWS-2005</strain>
        <tissue evidence="2">Whole body</tissue>
    </source>
</reference>
<organism evidence="1 2">
    <name type="scientific">Drosophila pseudoobscura pseudoobscura</name>
    <name type="common">Fruit fly</name>
    <dbReference type="NCBI Taxonomy" id="46245"/>
    <lineage>
        <taxon>Eukaryota</taxon>
        <taxon>Metazoa</taxon>
        <taxon>Ecdysozoa</taxon>
        <taxon>Arthropoda</taxon>
        <taxon>Hexapoda</taxon>
        <taxon>Insecta</taxon>
        <taxon>Pterygota</taxon>
        <taxon>Neoptera</taxon>
        <taxon>Endopterygota</taxon>
        <taxon>Diptera</taxon>
        <taxon>Brachycera</taxon>
        <taxon>Muscomorpha</taxon>
        <taxon>Ephydroidea</taxon>
        <taxon>Drosophilidae</taxon>
        <taxon>Drosophila</taxon>
        <taxon>Sophophora</taxon>
    </lineage>
</organism>
<dbReference type="AlphaFoldDB" id="A0A6I8VTT5"/>
<dbReference type="RefSeq" id="XP_033234487.1">
    <property type="nucleotide sequence ID" value="XM_033378596.1"/>
</dbReference>
<evidence type="ECO:0000313" key="1">
    <source>
        <dbReference type="Proteomes" id="UP000001819"/>
    </source>
</evidence>
<protein>
    <submittedName>
        <fullName evidence="2">LOW QUALITY PROTEIN: uncharacterized protein</fullName>
    </submittedName>
</protein>
<dbReference type="InParanoid" id="A0A6I8VTT5"/>
<name>A0A6I8VTT5_DROPS</name>
<evidence type="ECO:0000313" key="2">
    <source>
        <dbReference type="RefSeq" id="XP_033234487.1"/>
    </source>
</evidence>
<keyword evidence="1" id="KW-1185">Reference proteome</keyword>
<reference evidence="1" key="1">
    <citation type="submission" date="2024-06" db="UniProtKB">
        <authorList>
            <consortium name="RefSeq"/>
        </authorList>
    </citation>
    <scope>NUCLEOTIDE SEQUENCE [LARGE SCALE GENOMIC DNA]</scope>
    <source>
        <strain evidence="1">MV2-25</strain>
    </source>
</reference>
<dbReference type="Proteomes" id="UP000001819">
    <property type="component" value="Chromosome 3"/>
</dbReference>